<name>A0ABN8ZXH5_RANTA</name>
<dbReference type="Proteomes" id="UP001176941">
    <property type="component" value="Chromosome 7"/>
</dbReference>
<evidence type="ECO:0000313" key="2">
    <source>
        <dbReference type="Proteomes" id="UP001176941"/>
    </source>
</evidence>
<gene>
    <name evidence="1" type="ORF">MRATA1EN1_LOCUS27107</name>
</gene>
<proteinExistence type="predicted"/>
<dbReference type="EMBL" id="OX459943">
    <property type="protein sequence ID" value="CAI9178145.1"/>
    <property type="molecule type" value="Genomic_DNA"/>
</dbReference>
<protein>
    <submittedName>
        <fullName evidence="1">Uncharacterized protein</fullName>
    </submittedName>
</protein>
<sequence>MMAIRRTLSVFHWRVSYNPHTCRSNVSVRKTTMIITELSPKFAPTNETLLFLLLLNSVQHPPWVRGKLLSISNVLANLNYTIQNCLARNANSFLSVSKAVLLSEVGAPQLHSPAESSRLSGGSRHNLVLPTAKSNQISGLQHPICCVELGSACLSPERPGHCTGNECSLLESRPA</sequence>
<accession>A0ABN8ZXH5</accession>
<keyword evidence="2" id="KW-1185">Reference proteome</keyword>
<reference evidence="1" key="1">
    <citation type="submission" date="2023-04" db="EMBL/GenBank/DDBJ databases">
        <authorList>
            <consortium name="ELIXIR-Norway"/>
        </authorList>
    </citation>
    <scope>NUCLEOTIDE SEQUENCE [LARGE SCALE GENOMIC DNA]</scope>
</reference>
<organism evidence="1 2">
    <name type="scientific">Rangifer tarandus platyrhynchus</name>
    <name type="common">Svalbard reindeer</name>
    <dbReference type="NCBI Taxonomy" id="3082113"/>
    <lineage>
        <taxon>Eukaryota</taxon>
        <taxon>Metazoa</taxon>
        <taxon>Chordata</taxon>
        <taxon>Craniata</taxon>
        <taxon>Vertebrata</taxon>
        <taxon>Euteleostomi</taxon>
        <taxon>Mammalia</taxon>
        <taxon>Eutheria</taxon>
        <taxon>Laurasiatheria</taxon>
        <taxon>Artiodactyla</taxon>
        <taxon>Ruminantia</taxon>
        <taxon>Pecora</taxon>
        <taxon>Cervidae</taxon>
        <taxon>Odocoileinae</taxon>
        <taxon>Rangifer</taxon>
    </lineage>
</organism>
<evidence type="ECO:0000313" key="1">
    <source>
        <dbReference type="EMBL" id="CAI9178145.1"/>
    </source>
</evidence>